<dbReference type="OrthoDB" id="9813903at2"/>
<keyword evidence="3" id="KW-0812">Transmembrane</keyword>
<dbReference type="Proteomes" id="UP000430120">
    <property type="component" value="Unassembled WGS sequence"/>
</dbReference>
<evidence type="ECO:0000259" key="4">
    <source>
        <dbReference type="PROSITE" id="PS50887"/>
    </source>
</evidence>
<accession>A0A643FGV2</accession>
<dbReference type="Pfam" id="PF13424">
    <property type="entry name" value="TPR_12"/>
    <property type="match status" value="1"/>
</dbReference>
<protein>
    <recommendedName>
        <fullName evidence="1">diguanylate cyclase</fullName>
        <ecNumber evidence="1">2.7.7.65</ecNumber>
    </recommendedName>
</protein>
<dbReference type="Gene3D" id="1.25.40.10">
    <property type="entry name" value="Tetratricopeptide repeat domain"/>
    <property type="match status" value="1"/>
</dbReference>
<dbReference type="InterPro" id="IPR050469">
    <property type="entry name" value="Diguanylate_Cyclase"/>
</dbReference>
<dbReference type="Gene3D" id="3.30.70.270">
    <property type="match status" value="1"/>
</dbReference>
<dbReference type="PROSITE" id="PS50887">
    <property type="entry name" value="GGDEF"/>
    <property type="match status" value="1"/>
</dbReference>
<dbReference type="EC" id="2.7.7.65" evidence="1"/>
<dbReference type="PANTHER" id="PTHR45138:SF9">
    <property type="entry name" value="DIGUANYLATE CYCLASE DGCM-RELATED"/>
    <property type="match status" value="1"/>
</dbReference>
<dbReference type="SUPFAM" id="SSF55073">
    <property type="entry name" value="Nucleotide cyclase"/>
    <property type="match status" value="1"/>
</dbReference>
<dbReference type="EMBL" id="VZPB01000003">
    <property type="protein sequence ID" value="KAB0584949.1"/>
    <property type="molecule type" value="Genomic_DNA"/>
</dbReference>
<evidence type="ECO:0000256" key="3">
    <source>
        <dbReference type="SAM" id="Phobius"/>
    </source>
</evidence>
<dbReference type="AlphaFoldDB" id="A0A643FGV2"/>
<name>A0A643FGV2_IDEDE</name>
<dbReference type="PANTHER" id="PTHR45138">
    <property type="entry name" value="REGULATORY COMPONENTS OF SENSORY TRANSDUCTION SYSTEM"/>
    <property type="match status" value="1"/>
</dbReference>
<organism evidence="5 6">
    <name type="scientific">Ideonella dechloratans</name>
    <dbReference type="NCBI Taxonomy" id="36863"/>
    <lineage>
        <taxon>Bacteria</taxon>
        <taxon>Pseudomonadati</taxon>
        <taxon>Pseudomonadota</taxon>
        <taxon>Betaproteobacteria</taxon>
        <taxon>Burkholderiales</taxon>
        <taxon>Sphaerotilaceae</taxon>
        <taxon>Ideonella</taxon>
    </lineage>
</organism>
<dbReference type="CDD" id="cd01949">
    <property type="entry name" value="GGDEF"/>
    <property type="match status" value="1"/>
</dbReference>
<keyword evidence="3" id="KW-0472">Membrane</keyword>
<dbReference type="RefSeq" id="WP_151122265.1">
    <property type="nucleotide sequence ID" value="NZ_CP088081.1"/>
</dbReference>
<dbReference type="InterPro" id="IPR000160">
    <property type="entry name" value="GGDEF_dom"/>
</dbReference>
<reference evidence="5 6" key="1">
    <citation type="submission" date="2019-09" db="EMBL/GenBank/DDBJ databases">
        <title>Draft genome sequences of 48 bacterial type strains from the CCUG.</title>
        <authorList>
            <person name="Tunovic T."/>
            <person name="Pineiro-Iglesias B."/>
            <person name="Unosson C."/>
            <person name="Inganas E."/>
            <person name="Ohlen M."/>
            <person name="Cardew S."/>
            <person name="Jensie-Markopoulos S."/>
            <person name="Salva-Serra F."/>
            <person name="Jaen-Luchoro D."/>
            <person name="Karlsson R."/>
            <person name="Svensson-Stadler L."/>
            <person name="Chun J."/>
            <person name="Moore E."/>
        </authorList>
    </citation>
    <scope>NUCLEOTIDE SEQUENCE [LARGE SCALE GENOMIC DNA]</scope>
    <source>
        <strain evidence="5 6">CCUG 30977</strain>
    </source>
</reference>
<proteinExistence type="predicted"/>
<dbReference type="Pfam" id="PF00990">
    <property type="entry name" value="GGDEF"/>
    <property type="match status" value="1"/>
</dbReference>
<dbReference type="SMART" id="SM00267">
    <property type="entry name" value="GGDEF"/>
    <property type="match status" value="1"/>
</dbReference>
<sequence length="698" mass="76358">MTGPALHRRPGVWRLLLAAWWLAGAGMAGAMPVFQPGEGSLGRALSDVSEEWLHRGEDEPAAVLAELEHAPPPASGVSVIEWQRMRARTRGLVAARSGMEEDVRRALDTLASLSADAPGDSRFREELRGDQALIQAVLQDLLGHPVNAARQGRLADQAYDQACGSRQPAADCDYRAWWRALHLQAQRAEVRGDLVEALNLAERAHAVAELGLDPGLEGWSLAMQAVYQQALNHPDQARALIAQADRGVRRHGDIRSLIWVRFAEARLALEGGDATTALRLMQQALRLAEPLHSPRLQARILPSLSDLLRRVGRPREALQAVEQAYPVLRRHHELRGQPTLLHNGGLAKLQLGQVAQGRADLETALKLWESTGARAAMRVALQEGSDALAALGDVRGALDLLHREQALRGEINADNQAAILAQMRATYRTESERRELDLLERENALRSSHLQTQTLIERIWVAAIVLLGLAAGVVGMLALRARDATRRLRHSEALLRVQSERDPLTGLANRRHFREVLATRGGAAFRGALLLVDVDHFKRINDEFGHPAGDAVLIEVARRLDSSVRAGDLVCRWGGEEFLIYAPDLQGEALDVLALRVLRALGDEAVALDNGRFLPVSASLGYAAFPLPTHQIALGWERAVNLVDMALYTAKSMGRDRAVGIQSVAAGDALALQVLEADFEAARLAGEVELQVSLRREY</sequence>
<keyword evidence="3" id="KW-1133">Transmembrane helix</keyword>
<dbReference type="InterPro" id="IPR029787">
    <property type="entry name" value="Nucleotide_cyclase"/>
</dbReference>
<feature type="transmembrane region" description="Helical" evidence="3">
    <location>
        <begin position="459"/>
        <end position="479"/>
    </location>
</feature>
<dbReference type="InterPro" id="IPR011990">
    <property type="entry name" value="TPR-like_helical_dom_sf"/>
</dbReference>
<gene>
    <name evidence="5" type="ORF">F7Q92_01980</name>
</gene>
<keyword evidence="6" id="KW-1185">Reference proteome</keyword>
<dbReference type="InterPro" id="IPR043128">
    <property type="entry name" value="Rev_trsase/Diguanyl_cyclase"/>
</dbReference>
<feature type="domain" description="GGDEF" evidence="4">
    <location>
        <begin position="525"/>
        <end position="663"/>
    </location>
</feature>
<evidence type="ECO:0000313" key="6">
    <source>
        <dbReference type="Proteomes" id="UP000430120"/>
    </source>
</evidence>
<dbReference type="NCBIfam" id="TIGR00254">
    <property type="entry name" value="GGDEF"/>
    <property type="match status" value="1"/>
</dbReference>
<comment type="caution">
    <text evidence="5">The sequence shown here is derived from an EMBL/GenBank/DDBJ whole genome shotgun (WGS) entry which is preliminary data.</text>
</comment>
<evidence type="ECO:0000313" key="5">
    <source>
        <dbReference type="EMBL" id="KAB0584949.1"/>
    </source>
</evidence>
<dbReference type="SUPFAM" id="SSF48452">
    <property type="entry name" value="TPR-like"/>
    <property type="match status" value="1"/>
</dbReference>
<evidence type="ECO:0000256" key="2">
    <source>
        <dbReference type="ARBA" id="ARBA00034247"/>
    </source>
</evidence>
<dbReference type="GO" id="GO:0052621">
    <property type="term" value="F:diguanylate cyclase activity"/>
    <property type="evidence" value="ECO:0007669"/>
    <property type="project" value="UniProtKB-EC"/>
</dbReference>
<evidence type="ECO:0000256" key="1">
    <source>
        <dbReference type="ARBA" id="ARBA00012528"/>
    </source>
</evidence>
<comment type="catalytic activity">
    <reaction evidence="2">
        <text>2 GTP = 3',3'-c-di-GMP + 2 diphosphate</text>
        <dbReference type="Rhea" id="RHEA:24898"/>
        <dbReference type="ChEBI" id="CHEBI:33019"/>
        <dbReference type="ChEBI" id="CHEBI:37565"/>
        <dbReference type="ChEBI" id="CHEBI:58805"/>
        <dbReference type="EC" id="2.7.7.65"/>
    </reaction>
</comment>